<dbReference type="Proteomes" id="UP000789920">
    <property type="component" value="Unassembled WGS sequence"/>
</dbReference>
<sequence>FWKKFDYGEFEDIEKISDGSNLIERSYRRNHYHVVLKFLNERCKDKYYKKFVRE</sequence>
<dbReference type="EMBL" id="CAJVQC010155452">
    <property type="protein sequence ID" value="CAG8847338.1"/>
    <property type="molecule type" value="Genomic_DNA"/>
</dbReference>
<organism evidence="1 2">
    <name type="scientific">Racocetra persica</name>
    <dbReference type="NCBI Taxonomy" id="160502"/>
    <lineage>
        <taxon>Eukaryota</taxon>
        <taxon>Fungi</taxon>
        <taxon>Fungi incertae sedis</taxon>
        <taxon>Mucoromycota</taxon>
        <taxon>Glomeromycotina</taxon>
        <taxon>Glomeromycetes</taxon>
        <taxon>Diversisporales</taxon>
        <taxon>Gigasporaceae</taxon>
        <taxon>Racocetra</taxon>
    </lineage>
</organism>
<protein>
    <submittedName>
        <fullName evidence="1">12124_t:CDS:1</fullName>
    </submittedName>
</protein>
<feature type="non-terminal residue" evidence="1">
    <location>
        <position position="54"/>
    </location>
</feature>
<gene>
    <name evidence="1" type="ORF">RPERSI_LOCUS34587</name>
</gene>
<feature type="non-terminal residue" evidence="1">
    <location>
        <position position="1"/>
    </location>
</feature>
<proteinExistence type="predicted"/>
<name>A0ACA9STZ3_9GLOM</name>
<comment type="caution">
    <text evidence="1">The sequence shown here is derived from an EMBL/GenBank/DDBJ whole genome shotgun (WGS) entry which is preliminary data.</text>
</comment>
<accession>A0ACA9STZ3</accession>
<reference evidence="1" key="1">
    <citation type="submission" date="2021-06" db="EMBL/GenBank/DDBJ databases">
        <authorList>
            <person name="Kallberg Y."/>
            <person name="Tangrot J."/>
            <person name="Rosling A."/>
        </authorList>
    </citation>
    <scope>NUCLEOTIDE SEQUENCE</scope>
    <source>
        <strain evidence="1">MA461A</strain>
    </source>
</reference>
<keyword evidence="2" id="KW-1185">Reference proteome</keyword>
<evidence type="ECO:0000313" key="2">
    <source>
        <dbReference type="Proteomes" id="UP000789920"/>
    </source>
</evidence>
<evidence type="ECO:0000313" key="1">
    <source>
        <dbReference type="EMBL" id="CAG8847338.1"/>
    </source>
</evidence>